<protein>
    <submittedName>
        <fullName evidence="3">Uncharacterized protein</fullName>
    </submittedName>
</protein>
<dbReference type="SUPFAM" id="SSF48452">
    <property type="entry name" value="TPR-like"/>
    <property type="match status" value="1"/>
</dbReference>
<dbReference type="Gene3D" id="1.25.40.10">
    <property type="entry name" value="Tetratricopeptide repeat domain"/>
    <property type="match status" value="1"/>
</dbReference>
<dbReference type="EMBL" id="PXXO01000003">
    <property type="protein sequence ID" value="PSJ06540.1"/>
    <property type="molecule type" value="Genomic_DNA"/>
</dbReference>
<sequence length="206" mass="24192">MEPQENRVTLEVLEALPLDLSAFPDHSVDWRVYQWIESAKEYAEADELKLAIKVLSSGMDQCQRHPFCLYQRGLYYARLAWYGKAADDFRECIFREPNFVDIWHSYGYAMARQGNHKMAIAAYTKLLDCKPETRGVHLLRAASYMLEDKITLALEDIEIAKLRRSPYLRRLVKLLLEEARQREEKKLNKKRPRKQDNPAINCEAIQ</sequence>
<dbReference type="PROSITE" id="PS50005">
    <property type="entry name" value="TPR"/>
    <property type="match status" value="1"/>
</dbReference>
<keyword evidence="4" id="KW-1185">Reference proteome</keyword>
<evidence type="ECO:0000313" key="3">
    <source>
        <dbReference type="EMBL" id="PSJ06540.1"/>
    </source>
</evidence>
<proteinExistence type="predicted"/>
<name>A0A2P7MZ96_9CYAN</name>
<dbReference type="AlphaFoldDB" id="A0A2P7MZ96"/>
<dbReference type="RefSeq" id="WP_106502046.1">
    <property type="nucleotide sequence ID" value="NZ_PXXO01000003.1"/>
</dbReference>
<evidence type="ECO:0000313" key="4">
    <source>
        <dbReference type="Proteomes" id="UP000243002"/>
    </source>
</evidence>
<feature type="region of interest" description="Disordered" evidence="2">
    <location>
        <begin position="183"/>
        <end position="206"/>
    </location>
</feature>
<dbReference type="SMART" id="SM00028">
    <property type="entry name" value="TPR"/>
    <property type="match status" value="3"/>
</dbReference>
<dbReference type="InterPro" id="IPR019734">
    <property type="entry name" value="TPR_rpt"/>
</dbReference>
<evidence type="ECO:0000256" key="2">
    <source>
        <dbReference type="SAM" id="MobiDB-lite"/>
    </source>
</evidence>
<keyword evidence="1" id="KW-0802">TPR repeat</keyword>
<dbReference type="Proteomes" id="UP000243002">
    <property type="component" value="Unassembled WGS sequence"/>
</dbReference>
<dbReference type="OrthoDB" id="514657at2"/>
<gene>
    <name evidence="3" type="ORF">C7K55_03585</name>
</gene>
<accession>A0A2P7MZ96</accession>
<comment type="caution">
    <text evidence="3">The sequence shown here is derived from an EMBL/GenBank/DDBJ whole genome shotgun (WGS) entry which is preliminary data.</text>
</comment>
<dbReference type="InterPro" id="IPR011990">
    <property type="entry name" value="TPR-like_helical_dom_sf"/>
</dbReference>
<dbReference type="Pfam" id="PF13181">
    <property type="entry name" value="TPR_8"/>
    <property type="match status" value="1"/>
</dbReference>
<evidence type="ECO:0000256" key="1">
    <source>
        <dbReference type="PROSITE-ProRule" id="PRU00339"/>
    </source>
</evidence>
<organism evidence="3 4">
    <name type="scientific">Cyanobium usitatum str. Tous</name>
    <dbReference type="NCBI Taxonomy" id="2116684"/>
    <lineage>
        <taxon>Bacteria</taxon>
        <taxon>Bacillati</taxon>
        <taxon>Cyanobacteriota</taxon>
        <taxon>Cyanophyceae</taxon>
        <taxon>Synechococcales</taxon>
        <taxon>Prochlorococcaceae</taxon>
        <taxon>Cyanobium</taxon>
    </lineage>
</organism>
<reference evidence="3 4" key="1">
    <citation type="journal article" date="2018" name="Environ. Microbiol.">
        <title>Ecological and genomic features of two widespread freshwater picocyanobacteria.</title>
        <authorList>
            <person name="Cabello-Yeves P.J."/>
            <person name="Picazo A."/>
            <person name="Camacho A."/>
            <person name="Callieri C."/>
            <person name="Rosselli R."/>
            <person name="Roda-Garcia J.J."/>
            <person name="Coutinho F.H."/>
            <person name="Rodriguez-Valera F."/>
        </authorList>
    </citation>
    <scope>NUCLEOTIDE SEQUENCE [LARGE SCALE GENOMIC DNA]</scope>
    <source>
        <strain evidence="3 4">Tous</strain>
    </source>
</reference>
<feature type="repeat" description="TPR" evidence="1">
    <location>
        <begin position="100"/>
        <end position="133"/>
    </location>
</feature>